<dbReference type="CDD" id="cd07012">
    <property type="entry name" value="PBP2_Bug_TTT"/>
    <property type="match status" value="1"/>
</dbReference>
<organism evidence="2 3">
    <name type="scientific">Roseomonas populi</name>
    <dbReference type="NCBI Taxonomy" id="3121582"/>
    <lineage>
        <taxon>Bacteria</taxon>
        <taxon>Pseudomonadati</taxon>
        <taxon>Pseudomonadota</taxon>
        <taxon>Alphaproteobacteria</taxon>
        <taxon>Acetobacterales</taxon>
        <taxon>Roseomonadaceae</taxon>
        <taxon>Roseomonas</taxon>
    </lineage>
</organism>
<evidence type="ECO:0000313" key="2">
    <source>
        <dbReference type="EMBL" id="MCR0981224.1"/>
    </source>
</evidence>
<reference evidence="2 3" key="1">
    <citation type="submission" date="2022-06" db="EMBL/GenBank/DDBJ databases">
        <title>Roseomonas CN29.</title>
        <authorList>
            <person name="Cheng Y."/>
            <person name="He X."/>
        </authorList>
    </citation>
    <scope>NUCLEOTIDE SEQUENCE [LARGE SCALE GENOMIC DNA]</scope>
    <source>
        <strain evidence="2 3">CN29</strain>
    </source>
</reference>
<dbReference type="PIRSF" id="PIRSF017082">
    <property type="entry name" value="YflP"/>
    <property type="match status" value="1"/>
</dbReference>
<proteinExistence type="inferred from homology"/>
<dbReference type="Gene3D" id="3.40.190.10">
    <property type="entry name" value="Periplasmic binding protein-like II"/>
    <property type="match status" value="1"/>
</dbReference>
<evidence type="ECO:0000313" key="3">
    <source>
        <dbReference type="Proteomes" id="UP001524642"/>
    </source>
</evidence>
<dbReference type="EMBL" id="JANJOU010000002">
    <property type="protein sequence ID" value="MCR0981224.1"/>
    <property type="molecule type" value="Genomic_DNA"/>
</dbReference>
<dbReference type="RefSeq" id="WP_257714901.1">
    <property type="nucleotide sequence ID" value="NZ_JANJOU010000002.1"/>
</dbReference>
<sequence length="331" mass="36198">MPSLRRRDLAALLAIPGAQSLARPALAQSLSQSWPAKPVRFVIPWPPGGLNDLIARGYNDQVSRRIGQPIVNDFKAGAGGRIGVAEIARSAPDGYTIGMGNLGPLTIFPHLYRDMPYDARRDLVPVTMFAASPLVLVVNKDLPVNSVVELVAMVKERPGRMNAASVGVGTAQHLIFEMLKERDGIQMEHVPYKGTNESLPAMLQGDVHAMFDTLPLMLPQLKAGAIKALAVTTPQRIPQLPEVPTMVESGYPDADVVTWYAVITPAGTPRPVIDRLYEAYTEAAATPEVKKLLDDQGLIYLPNTQESFARRIAAESDRWARIIREQRISVQ</sequence>
<dbReference type="Proteomes" id="UP001524642">
    <property type="component" value="Unassembled WGS sequence"/>
</dbReference>
<dbReference type="SUPFAM" id="SSF53850">
    <property type="entry name" value="Periplasmic binding protein-like II"/>
    <property type="match status" value="1"/>
</dbReference>
<protein>
    <submittedName>
        <fullName evidence="2">Tripartite tricarboxylate transporter substrate binding protein</fullName>
    </submittedName>
</protein>
<dbReference type="Gene3D" id="3.40.190.150">
    <property type="entry name" value="Bordetella uptake gene, domain 1"/>
    <property type="match status" value="1"/>
</dbReference>
<comment type="caution">
    <text evidence="2">The sequence shown here is derived from an EMBL/GenBank/DDBJ whole genome shotgun (WGS) entry which is preliminary data.</text>
</comment>
<dbReference type="InterPro" id="IPR005064">
    <property type="entry name" value="BUG"/>
</dbReference>
<name>A0ABT1WZH1_9PROT</name>
<gene>
    <name evidence="2" type="ORF">NRP21_04075</name>
</gene>
<evidence type="ECO:0000256" key="1">
    <source>
        <dbReference type="ARBA" id="ARBA00006987"/>
    </source>
</evidence>
<comment type="similarity">
    <text evidence="1">Belongs to the UPF0065 (bug) family.</text>
</comment>
<dbReference type="InterPro" id="IPR042100">
    <property type="entry name" value="Bug_dom1"/>
</dbReference>
<dbReference type="PANTHER" id="PTHR42928:SF5">
    <property type="entry name" value="BLR1237 PROTEIN"/>
    <property type="match status" value="1"/>
</dbReference>
<dbReference type="Pfam" id="PF03401">
    <property type="entry name" value="TctC"/>
    <property type="match status" value="1"/>
</dbReference>
<accession>A0ABT1WZH1</accession>
<keyword evidence="3" id="KW-1185">Reference proteome</keyword>
<dbReference type="PANTHER" id="PTHR42928">
    <property type="entry name" value="TRICARBOXYLATE-BINDING PROTEIN"/>
    <property type="match status" value="1"/>
</dbReference>